<evidence type="ECO:0000259" key="2">
    <source>
        <dbReference type="PROSITE" id="PS50004"/>
    </source>
</evidence>
<dbReference type="PROSITE" id="PS50004">
    <property type="entry name" value="C2"/>
    <property type="match status" value="1"/>
</dbReference>
<dbReference type="GO" id="GO:0030672">
    <property type="term" value="C:synaptic vesicle membrane"/>
    <property type="evidence" value="ECO:0007669"/>
    <property type="project" value="TreeGrafter"/>
</dbReference>
<comment type="similarity">
    <text evidence="1">Belongs to the synaptotagmin family.</text>
</comment>
<dbReference type="SUPFAM" id="SSF49562">
    <property type="entry name" value="C2 domain (Calcium/lipid-binding domain, CaLB)"/>
    <property type="match status" value="1"/>
</dbReference>
<evidence type="ECO:0000256" key="1">
    <source>
        <dbReference type="ARBA" id="ARBA00006996"/>
    </source>
</evidence>
<dbReference type="GO" id="GO:0048791">
    <property type="term" value="P:calcium ion-regulated exocytosis of neurotransmitter"/>
    <property type="evidence" value="ECO:0007669"/>
    <property type="project" value="TreeGrafter"/>
</dbReference>
<dbReference type="GO" id="GO:0005544">
    <property type="term" value="F:calcium-dependent phospholipid binding"/>
    <property type="evidence" value="ECO:0007669"/>
    <property type="project" value="TreeGrafter"/>
</dbReference>
<dbReference type="GO" id="GO:0000149">
    <property type="term" value="F:SNARE binding"/>
    <property type="evidence" value="ECO:0007669"/>
    <property type="project" value="TreeGrafter"/>
</dbReference>
<dbReference type="GO" id="GO:0001786">
    <property type="term" value="F:phosphatidylserine binding"/>
    <property type="evidence" value="ECO:0007669"/>
    <property type="project" value="TreeGrafter"/>
</dbReference>
<keyword evidence="4" id="KW-1185">Reference proteome</keyword>
<dbReference type="InterPro" id="IPR000008">
    <property type="entry name" value="C2_dom"/>
</dbReference>
<dbReference type="OMA" id="EANDHWA"/>
<accession>A0A3P9PUT1</accession>
<dbReference type="GO" id="GO:0005509">
    <property type="term" value="F:calcium ion binding"/>
    <property type="evidence" value="ECO:0007669"/>
    <property type="project" value="TreeGrafter"/>
</dbReference>
<evidence type="ECO:0000313" key="4">
    <source>
        <dbReference type="Proteomes" id="UP000242638"/>
    </source>
</evidence>
<dbReference type="GO" id="GO:0048488">
    <property type="term" value="P:synaptic vesicle endocytosis"/>
    <property type="evidence" value="ECO:0007669"/>
    <property type="project" value="TreeGrafter"/>
</dbReference>
<dbReference type="InterPro" id="IPR035892">
    <property type="entry name" value="C2_domain_sf"/>
</dbReference>
<sequence length="119" mass="13719">SLNVFSDLNLLVSRRNMWQTYADMFICNQSKLRYQKTSAVHRCPVTVFNEVLMFSLPDVPLEQCKILVSVYETQSTGRSNKCLLGQLSVGKDRSSEDEHWTLMVRSVRQPVAKWHGLLL</sequence>
<dbReference type="Proteomes" id="UP000242638">
    <property type="component" value="Unassembled WGS sequence"/>
</dbReference>
<organism evidence="3 4">
    <name type="scientific">Poecilia reticulata</name>
    <name type="common">Guppy</name>
    <name type="synonym">Acanthophacelus reticulatus</name>
    <dbReference type="NCBI Taxonomy" id="8081"/>
    <lineage>
        <taxon>Eukaryota</taxon>
        <taxon>Metazoa</taxon>
        <taxon>Chordata</taxon>
        <taxon>Craniata</taxon>
        <taxon>Vertebrata</taxon>
        <taxon>Euteleostomi</taxon>
        <taxon>Actinopterygii</taxon>
        <taxon>Neopterygii</taxon>
        <taxon>Teleostei</taxon>
        <taxon>Neoteleostei</taxon>
        <taxon>Acanthomorphata</taxon>
        <taxon>Ovalentaria</taxon>
        <taxon>Atherinomorphae</taxon>
        <taxon>Cyprinodontiformes</taxon>
        <taxon>Poeciliidae</taxon>
        <taxon>Poeciliinae</taxon>
        <taxon>Poecilia</taxon>
    </lineage>
</organism>
<dbReference type="GO" id="GO:0030276">
    <property type="term" value="F:clathrin binding"/>
    <property type="evidence" value="ECO:0007669"/>
    <property type="project" value="TreeGrafter"/>
</dbReference>
<reference evidence="3" key="3">
    <citation type="submission" date="2025-09" db="UniProtKB">
        <authorList>
            <consortium name="Ensembl"/>
        </authorList>
    </citation>
    <scope>IDENTIFICATION</scope>
    <source>
        <strain evidence="3">Guanapo</strain>
    </source>
</reference>
<dbReference type="PANTHER" id="PTHR10024">
    <property type="entry name" value="SYNAPTOTAGMIN"/>
    <property type="match status" value="1"/>
</dbReference>
<dbReference type="STRING" id="8081.ENSPREP00000025378"/>
<dbReference type="AlphaFoldDB" id="A0A3P9PUT1"/>
<proteinExistence type="inferred from homology"/>
<dbReference type="GO" id="GO:0005886">
    <property type="term" value="C:plasma membrane"/>
    <property type="evidence" value="ECO:0007669"/>
    <property type="project" value="TreeGrafter"/>
</dbReference>
<dbReference type="Bgee" id="ENSPREG00000017139">
    <property type="expression patterns" value="Expressed in caudal fin and 1 other cell type or tissue"/>
</dbReference>
<reference evidence="4" key="1">
    <citation type="submission" date="2013-11" db="EMBL/GenBank/DDBJ databases">
        <title>The genomic landscape of the Guanapo guppy.</title>
        <authorList>
            <person name="Kuenstner A."/>
            <person name="Dreyer C."/>
        </authorList>
    </citation>
    <scope>NUCLEOTIDE SEQUENCE</scope>
    <source>
        <strain evidence="4">Guanapo</strain>
    </source>
</reference>
<dbReference type="GO" id="GO:0030424">
    <property type="term" value="C:axon"/>
    <property type="evidence" value="ECO:0007669"/>
    <property type="project" value="TreeGrafter"/>
</dbReference>
<name>A0A3P9PUT1_POERE</name>
<dbReference type="PANTHER" id="PTHR10024:SF175">
    <property type="entry name" value="C2 DOMAIN-CONTAINING PROTEIN"/>
    <property type="match status" value="1"/>
</dbReference>
<dbReference type="GO" id="GO:0031045">
    <property type="term" value="C:dense core granule"/>
    <property type="evidence" value="ECO:0007669"/>
    <property type="project" value="TreeGrafter"/>
</dbReference>
<dbReference type="Ensembl" id="ENSPRET00000025632.1">
    <property type="protein sequence ID" value="ENSPREP00000025378.1"/>
    <property type="gene ID" value="ENSPREG00000017139.1"/>
</dbReference>
<dbReference type="Pfam" id="PF00168">
    <property type="entry name" value="C2"/>
    <property type="match status" value="1"/>
</dbReference>
<feature type="domain" description="C2" evidence="2">
    <location>
        <begin position="1"/>
        <end position="115"/>
    </location>
</feature>
<evidence type="ECO:0000313" key="3">
    <source>
        <dbReference type="Ensembl" id="ENSPREP00000025378.1"/>
    </source>
</evidence>
<reference evidence="3" key="2">
    <citation type="submission" date="2025-08" db="UniProtKB">
        <authorList>
            <consortium name="Ensembl"/>
        </authorList>
    </citation>
    <scope>IDENTIFICATION</scope>
    <source>
        <strain evidence="3">Guanapo</strain>
    </source>
</reference>
<protein>
    <recommendedName>
        <fullName evidence="2">C2 domain-containing protein</fullName>
    </recommendedName>
</protein>
<dbReference type="Gene3D" id="2.60.40.150">
    <property type="entry name" value="C2 domain"/>
    <property type="match status" value="1"/>
</dbReference>
<dbReference type="GeneTree" id="ENSGT00940000166578"/>